<proteinExistence type="predicted"/>
<feature type="region of interest" description="Disordered" evidence="1">
    <location>
        <begin position="1"/>
        <end position="20"/>
    </location>
</feature>
<accession>A0A540N3F7</accession>
<protein>
    <submittedName>
        <fullName evidence="2">Uncharacterized protein</fullName>
    </submittedName>
</protein>
<dbReference type="Proteomes" id="UP000315295">
    <property type="component" value="Unassembled WGS sequence"/>
</dbReference>
<evidence type="ECO:0000313" key="2">
    <source>
        <dbReference type="EMBL" id="TQE05083.1"/>
    </source>
</evidence>
<gene>
    <name evidence="2" type="ORF">C1H46_009235</name>
</gene>
<sequence length="182" mass="20712">MASSSSSRSSKGKAVAAETSTPSPFKIKLDVDHLHTGVLKIDPSKEFEEHIVGNMTAANQKLLHEWKPVEFTFKDVDTDQTYPITLQKTASYKFLSDQSKEQEAIDMRKAKDNFFYTIRPSSLAMDERQLMTFGDQEMGLPWTSPSVDSNKPALEVSVLYVPRLDLQNHQETKWLIFQGRRV</sequence>
<comment type="caution">
    <text evidence="2">The sequence shown here is derived from an EMBL/GenBank/DDBJ whole genome shotgun (WGS) entry which is preliminary data.</text>
</comment>
<reference evidence="2 3" key="1">
    <citation type="journal article" date="2019" name="G3 (Bethesda)">
        <title>Sequencing of a Wild Apple (Malus baccata) Genome Unravels the Differences Between Cultivated and Wild Apple Species Regarding Disease Resistance and Cold Tolerance.</title>
        <authorList>
            <person name="Chen X."/>
        </authorList>
    </citation>
    <scope>NUCLEOTIDE SEQUENCE [LARGE SCALE GENOMIC DNA]</scope>
    <source>
        <strain evidence="3">cv. Shandingzi</strain>
        <tissue evidence="2">Leaves</tissue>
    </source>
</reference>
<dbReference type="AlphaFoldDB" id="A0A540N3F7"/>
<keyword evidence="3" id="KW-1185">Reference proteome</keyword>
<dbReference type="EMBL" id="VIEB01000128">
    <property type="protein sequence ID" value="TQE05083.1"/>
    <property type="molecule type" value="Genomic_DNA"/>
</dbReference>
<organism evidence="2 3">
    <name type="scientific">Malus baccata</name>
    <name type="common">Siberian crab apple</name>
    <name type="synonym">Pyrus baccata</name>
    <dbReference type="NCBI Taxonomy" id="106549"/>
    <lineage>
        <taxon>Eukaryota</taxon>
        <taxon>Viridiplantae</taxon>
        <taxon>Streptophyta</taxon>
        <taxon>Embryophyta</taxon>
        <taxon>Tracheophyta</taxon>
        <taxon>Spermatophyta</taxon>
        <taxon>Magnoliopsida</taxon>
        <taxon>eudicotyledons</taxon>
        <taxon>Gunneridae</taxon>
        <taxon>Pentapetalae</taxon>
        <taxon>rosids</taxon>
        <taxon>fabids</taxon>
        <taxon>Rosales</taxon>
        <taxon>Rosaceae</taxon>
        <taxon>Amygdaloideae</taxon>
        <taxon>Maleae</taxon>
        <taxon>Malus</taxon>
    </lineage>
</organism>
<evidence type="ECO:0000313" key="3">
    <source>
        <dbReference type="Proteomes" id="UP000315295"/>
    </source>
</evidence>
<name>A0A540N3F7_MALBA</name>
<evidence type="ECO:0000256" key="1">
    <source>
        <dbReference type="SAM" id="MobiDB-lite"/>
    </source>
</evidence>